<dbReference type="SUPFAM" id="SSF51735">
    <property type="entry name" value="NAD(P)-binding Rossmann-fold domains"/>
    <property type="match status" value="1"/>
</dbReference>
<evidence type="ECO:0000256" key="1">
    <source>
        <dbReference type="ARBA" id="ARBA00006328"/>
    </source>
</evidence>
<dbReference type="PANTHER" id="PTHR42748:SF11">
    <property type="entry name" value="NMRA-LIKE DOMAIN-CONTAINING PROTEIN"/>
    <property type="match status" value="1"/>
</dbReference>
<dbReference type="InterPro" id="IPR036291">
    <property type="entry name" value="NAD(P)-bd_dom_sf"/>
</dbReference>
<organism evidence="4 5">
    <name type="scientific">Botrytis galanthina</name>
    <dbReference type="NCBI Taxonomy" id="278940"/>
    <lineage>
        <taxon>Eukaryota</taxon>
        <taxon>Fungi</taxon>
        <taxon>Dikarya</taxon>
        <taxon>Ascomycota</taxon>
        <taxon>Pezizomycotina</taxon>
        <taxon>Leotiomycetes</taxon>
        <taxon>Helotiales</taxon>
        <taxon>Sclerotiniaceae</taxon>
        <taxon>Botrytis</taxon>
    </lineage>
</organism>
<dbReference type="InterPro" id="IPR008030">
    <property type="entry name" value="NmrA-like"/>
</dbReference>
<comment type="caution">
    <text evidence="4">The sequence shown here is derived from an EMBL/GenBank/DDBJ whole genome shotgun (WGS) entry which is preliminary data.</text>
</comment>
<dbReference type="Gene3D" id="3.90.25.10">
    <property type="entry name" value="UDP-galactose 4-epimerase, domain 1"/>
    <property type="match status" value="1"/>
</dbReference>
<evidence type="ECO:0000313" key="5">
    <source>
        <dbReference type="Proteomes" id="UP000308671"/>
    </source>
</evidence>
<proteinExistence type="inferred from homology"/>
<dbReference type="OrthoDB" id="3358371at2759"/>
<reference evidence="4 5" key="1">
    <citation type="submission" date="2017-12" db="EMBL/GenBank/DDBJ databases">
        <title>Comparative genomics of Botrytis spp.</title>
        <authorList>
            <person name="Valero-Jimenez C.A."/>
            <person name="Tapia P."/>
            <person name="Veloso J."/>
            <person name="Silva-Moreno E."/>
            <person name="Staats M."/>
            <person name="Valdes J.H."/>
            <person name="Van Kan J.A.L."/>
        </authorList>
    </citation>
    <scope>NUCLEOTIDE SEQUENCE [LARGE SCALE GENOMIC DNA]</scope>
    <source>
        <strain evidence="4 5">MUCL435</strain>
    </source>
</reference>
<name>A0A4S8QMC4_9HELO</name>
<dbReference type="CDD" id="cd05251">
    <property type="entry name" value="NmrA_like_SDR_a"/>
    <property type="match status" value="1"/>
</dbReference>
<dbReference type="Proteomes" id="UP000308671">
    <property type="component" value="Unassembled WGS sequence"/>
</dbReference>
<dbReference type="Gene3D" id="3.40.50.720">
    <property type="entry name" value="NAD(P)-binding Rossmann-like Domain"/>
    <property type="match status" value="1"/>
</dbReference>
<keyword evidence="5" id="KW-1185">Reference proteome</keyword>
<dbReference type="Pfam" id="PF05368">
    <property type="entry name" value="NmrA"/>
    <property type="match status" value="1"/>
</dbReference>
<evidence type="ECO:0000313" key="4">
    <source>
        <dbReference type="EMBL" id="THV45131.1"/>
    </source>
</evidence>
<dbReference type="InterPro" id="IPR051164">
    <property type="entry name" value="NmrA-like_oxidored"/>
</dbReference>
<evidence type="ECO:0000259" key="3">
    <source>
        <dbReference type="Pfam" id="PF05368"/>
    </source>
</evidence>
<keyword evidence="2" id="KW-0521">NADP</keyword>
<comment type="similarity">
    <text evidence="1">Belongs to the NmrA-type oxidoreductase family.</text>
</comment>
<evidence type="ECO:0000256" key="2">
    <source>
        <dbReference type="ARBA" id="ARBA00022857"/>
    </source>
</evidence>
<dbReference type="AlphaFoldDB" id="A0A4S8QMC4"/>
<gene>
    <name evidence="4" type="ORF">BGAL_0526g00010</name>
</gene>
<sequence length="310" mass="34080">MSKTLAVFGATGQQGSSIIHHVLNDPSLSQQYTIRGITRNTSSPASQKLAEKISLVHGDVRDPHSLRTALTNVHTVFIMTLPDFSPNAVDIEYRHGKTMVDAALEMGAQYIIFSTLPHISALSHGKYTQVTAFDAKAKIEQYIRSHDIKSSFVSLGSFMQNFQAQDFLAPRKAGDGSWVLSRYASLKMPFPLLDAVADAGKFAGAILAEPDKYRGKTFCAAAKIYKMGEIVAALSKSSGKTIVYEQVSEDTFKSGLSFAAEMFAEYFSFCEEFGYWGPGSEEMVAWAVENARGKLATLEEFLEAHPYQLE</sequence>
<feature type="domain" description="NmrA-like" evidence="3">
    <location>
        <begin position="1"/>
        <end position="302"/>
    </location>
</feature>
<dbReference type="EMBL" id="PQXL01000525">
    <property type="protein sequence ID" value="THV45131.1"/>
    <property type="molecule type" value="Genomic_DNA"/>
</dbReference>
<dbReference type="GO" id="GO:0005634">
    <property type="term" value="C:nucleus"/>
    <property type="evidence" value="ECO:0007669"/>
    <property type="project" value="TreeGrafter"/>
</dbReference>
<accession>A0A4S8QMC4</accession>
<dbReference type="PANTHER" id="PTHR42748">
    <property type="entry name" value="NITROGEN METABOLITE REPRESSION PROTEIN NMRA FAMILY MEMBER"/>
    <property type="match status" value="1"/>
</dbReference>
<protein>
    <recommendedName>
        <fullName evidence="3">NmrA-like domain-containing protein</fullName>
    </recommendedName>
</protein>